<dbReference type="Proteomes" id="UP000226192">
    <property type="component" value="Unassembled WGS sequence"/>
</dbReference>
<comment type="caution">
    <text evidence="14">The sequence shown here is derived from an EMBL/GenBank/DDBJ whole genome shotgun (WGS) entry which is preliminary data.</text>
</comment>
<evidence type="ECO:0000256" key="3">
    <source>
        <dbReference type="ARBA" id="ARBA00013161"/>
    </source>
</evidence>
<dbReference type="PROSITE" id="PS00178">
    <property type="entry name" value="AA_TRNA_LIGASE_I"/>
    <property type="match status" value="1"/>
</dbReference>
<evidence type="ECO:0000256" key="7">
    <source>
        <dbReference type="ARBA" id="ARBA00022741"/>
    </source>
</evidence>
<name>A0A2C5Y9E1_9HYPO</name>
<evidence type="ECO:0000256" key="11">
    <source>
        <dbReference type="ARBA" id="ARBA00030268"/>
    </source>
</evidence>
<dbReference type="SUPFAM" id="SSF52374">
    <property type="entry name" value="Nucleotidylyl transferase"/>
    <property type="match status" value="1"/>
</dbReference>
<dbReference type="InterPro" id="IPR001412">
    <property type="entry name" value="aa-tRNA-synth_I_CS"/>
</dbReference>
<keyword evidence="10 12" id="KW-0030">Aminoacyl-tRNA synthetase</keyword>
<comment type="similarity">
    <text evidence="2 12">Belongs to the class-I aminoacyl-tRNA synthetase family.</text>
</comment>
<keyword evidence="9 12" id="KW-0648">Protein biosynthesis</keyword>
<evidence type="ECO:0000256" key="1">
    <source>
        <dbReference type="ARBA" id="ARBA00004496"/>
    </source>
</evidence>
<dbReference type="Gene3D" id="3.40.50.620">
    <property type="entry name" value="HUPs"/>
    <property type="match status" value="1"/>
</dbReference>
<evidence type="ECO:0000256" key="4">
    <source>
        <dbReference type="ARBA" id="ARBA00013782"/>
    </source>
</evidence>
<gene>
    <name evidence="14" type="ORF">CDD81_5676</name>
</gene>
<dbReference type="FunFam" id="3.40.50.620:FF:000033">
    <property type="entry name" value="tryptophan--tRNA ligase, cytoplasmic"/>
    <property type="match status" value="1"/>
</dbReference>
<reference evidence="14 15" key="1">
    <citation type="submission" date="2017-06" db="EMBL/GenBank/DDBJ databases">
        <title>Ant-infecting Ophiocordyceps genomes reveal a high diversity of potential behavioral manipulation genes and a possible major role for enterotoxins.</title>
        <authorList>
            <person name="De Bekker C."/>
            <person name="Evans H.C."/>
            <person name="Brachmann A."/>
            <person name="Hughes D.P."/>
        </authorList>
    </citation>
    <scope>NUCLEOTIDE SEQUENCE [LARGE SCALE GENOMIC DNA]</scope>
    <source>
        <strain evidence="14 15">Map64</strain>
    </source>
</reference>
<evidence type="ECO:0000256" key="8">
    <source>
        <dbReference type="ARBA" id="ARBA00022840"/>
    </source>
</evidence>
<evidence type="ECO:0000256" key="2">
    <source>
        <dbReference type="ARBA" id="ARBA00005594"/>
    </source>
</evidence>
<dbReference type="EC" id="6.1.1.2" evidence="3"/>
<feature type="region of interest" description="Disordered" evidence="13">
    <location>
        <begin position="1"/>
        <end position="29"/>
    </location>
</feature>
<feature type="compositionally biased region" description="Polar residues" evidence="13">
    <location>
        <begin position="12"/>
        <end position="26"/>
    </location>
</feature>
<protein>
    <recommendedName>
        <fullName evidence="4">Tryptophan--tRNA ligase, cytoplasmic</fullName>
        <ecNumber evidence="3">6.1.1.2</ecNumber>
    </recommendedName>
    <alternativeName>
        <fullName evidence="11">Tryptophanyl-tRNA synthetase</fullName>
    </alternativeName>
</protein>
<dbReference type="PANTHER" id="PTHR10055:SF1">
    <property type="entry name" value="TRYPTOPHAN--TRNA LIGASE, CYTOPLASMIC"/>
    <property type="match status" value="1"/>
</dbReference>
<evidence type="ECO:0000313" key="14">
    <source>
        <dbReference type="EMBL" id="PHH63584.1"/>
    </source>
</evidence>
<dbReference type="PRINTS" id="PR01039">
    <property type="entry name" value="TRNASYNTHTRP"/>
</dbReference>
<dbReference type="Gene3D" id="1.10.240.10">
    <property type="entry name" value="Tyrosyl-Transfer RNA Synthetase"/>
    <property type="match status" value="1"/>
</dbReference>
<keyword evidence="8 12" id="KW-0067">ATP-binding</keyword>
<dbReference type="GO" id="GO:0005524">
    <property type="term" value="F:ATP binding"/>
    <property type="evidence" value="ECO:0007669"/>
    <property type="project" value="UniProtKB-KW"/>
</dbReference>
<dbReference type="GO" id="GO:0004830">
    <property type="term" value="F:tryptophan-tRNA ligase activity"/>
    <property type="evidence" value="ECO:0007669"/>
    <property type="project" value="UniProtKB-EC"/>
</dbReference>
<keyword evidence="15" id="KW-1185">Reference proteome</keyword>
<dbReference type="STRING" id="1399860.A0A2C5Y9E1"/>
<dbReference type="OrthoDB" id="10261385at2759"/>
<evidence type="ECO:0000256" key="12">
    <source>
        <dbReference type="RuleBase" id="RU363036"/>
    </source>
</evidence>
<evidence type="ECO:0000256" key="6">
    <source>
        <dbReference type="ARBA" id="ARBA00022598"/>
    </source>
</evidence>
<organism evidence="14 15">
    <name type="scientific">Ophiocordyceps australis</name>
    <dbReference type="NCBI Taxonomy" id="1399860"/>
    <lineage>
        <taxon>Eukaryota</taxon>
        <taxon>Fungi</taxon>
        <taxon>Dikarya</taxon>
        <taxon>Ascomycota</taxon>
        <taxon>Pezizomycotina</taxon>
        <taxon>Sordariomycetes</taxon>
        <taxon>Hypocreomycetidae</taxon>
        <taxon>Hypocreales</taxon>
        <taxon>Ophiocordycipitaceae</taxon>
        <taxon>Ophiocordyceps</taxon>
    </lineage>
</organism>
<dbReference type="AlphaFoldDB" id="A0A2C5Y9E1"/>
<evidence type="ECO:0000256" key="10">
    <source>
        <dbReference type="ARBA" id="ARBA00023146"/>
    </source>
</evidence>
<dbReference type="InterPro" id="IPR002305">
    <property type="entry name" value="aa-tRNA-synth_Ic"/>
</dbReference>
<keyword evidence="7 12" id="KW-0547">Nucleotide-binding</keyword>
<dbReference type="GO" id="GO:0005737">
    <property type="term" value="C:cytoplasm"/>
    <property type="evidence" value="ECO:0007669"/>
    <property type="project" value="UniProtKB-SubCell"/>
</dbReference>
<dbReference type="GO" id="GO:0006436">
    <property type="term" value="P:tryptophanyl-tRNA aminoacylation"/>
    <property type="evidence" value="ECO:0007669"/>
    <property type="project" value="InterPro"/>
</dbReference>
<proteinExistence type="inferred from homology"/>
<keyword evidence="6 12" id="KW-0436">Ligase</keyword>
<dbReference type="EMBL" id="NJET01000046">
    <property type="protein sequence ID" value="PHH63584.1"/>
    <property type="molecule type" value="Genomic_DNA"/>
</dbReference>
<evidence type="ECO:0000256" key="9">
    <source>
        <dbReference type="ARBA" id="ARBA00022917"/>
    </source>
</evidence>
<feature type="region of interest" description="Disordered" evidence="13">
    <location>
        <begin position="458"/>
        <end position="480"/>
    </location>
</feature>
<evidence type="ECO:0000256" key="13">
    <source>
        <dbReference type="SAM" id="MobiDB-lite"/>
    </source>
</evidence>
<dbReference type="PANTHER" id="PTHR10055">
    <property type="entry name" value="TRYPTOPHANYL-TRNA SYNTHETASE"/>
    <property type="match status" value="1"/>
</dbReference>
<keyword evidence="5" id="KW-0963">Cytoplasm</keyword>
<dbReference type="CDD" id="cd00806">
    <property type="entry name" value="TrpRS_core"/>
    <property type="match status" value="1"/>
</dbReference>
<dbReference type="FunFam" id="1.10.240.10:FF:000003">
    <property type="entry name" value="Tryptophan--tRNA ligase, cytoplasmic"/>
    <property type="match status" value="1"/>
</dbReference>
<evidence type="ECO:0000313" key="15">
    <source>
        <dbReference type="Proteomes" id="UP000226192"/>
    </source>
</evidence>
<evidence type="ECO:0000256" key="5">
    <source>
        <dbReference type="ARBA" id="ARBA00022490"/>
    </source>
</evidence>
<dbReference type="Pfam" id="PF00579">
    <property type="entry name" value="tRNA-synt_1b"/>
    <property type="match status" value="1"/>
</dbReference>
<comment type="subcellular location">
    <subcellularLocation>
        <location evidence="1">Cytoplasm</location>
    </subcellularLocation>
</comment>
<accession>A0A2C5Y9E1</accession>
<dbReference type="InterPro" id="IPR002306">
    <property type="entry name" value="Trp-tRNA-ligase"/>
</dbReference>
<dbReference type="NCBIfam" id="TIGR00233">
    <property type="entry name" value="trpS"/>
    <property type="match status" value="1"/>
</dbReference>
<dbReference type="InterPro" id="IPR014729">
    <property type="entry name" value="Rossmann-like_a/b/a_fold"/>
</dbReference>
<sequence>MASATHPETAASPPTASSKQNVNPWSVSGEVGEDGKVKAIDYRKLVEDFGTALIDDALLERFERVTGHKPHRFMRRQIVFSHRDLSIILDRYEKNEPFFLYTGRGPSSDSMHIGHTQVFDFVKWLQDVLDVPLIIMLTDDEKFLFSEKRTVQEVMGYTRTNAMDIIAIGFDPQKTFIFSDFEYVGGAFYKNIVRFSKRVTYNTVKAIFGFDGSSNIGKIHFASIQGATSFASSFPHIFGSDESKTASIPCLIPCAIDQDPYFRLTRDCAAGLHLAKPCLIHMRFLDALQGPGSKMSASDDTSAIFLTDSSKQIKSKINKYAFSGGRETLEEHREKGGNADVDVAYQYLQFLLESDEELAQIKADYNSGKLLTGEIKAMCIEYLQAYVSAFQDRRCKVTDAVVDEFMSVRPLEWKGNAKVLRADLVVPEMSAGQGNAGAESAAGESKLTKNQMKKLLKEQQVAQKKADKAKGKAASGQGGI</sequence>